<evidence type="ECO:0000313" key="4">
    <source>
        <dbReference type="Proteomes" id="UP000319859"/>
    </source>
</evidence>
<dbReference type="Proteomes" id="UP000319859">
    <property type="component" value="Unassembled WGS sequence"/>
</dbReference>
<dbReference type="OrthoDB" id="9800503at2"/>
<dbReference type="SUPFAM" id="SSF143120">
    <property type="entry name" value="YefM-like"/>
    <property type="match status" value="1"/>
</dbReference>
<protein>
    <recommendedName>
        <fullName evidence="2">Antitoxin</fullName>
    </recommendedName>
</protein>
<comment type="function">
    <text evidence="2">Antitoxin component of a type II toxin-antitoxin (TA) system.</text>
</comment>
<dbReference type="Gene3D" id="3.40.1620.10">
    <property type="entry name" value="YefM-like domain"/>
    <property type="match status" value="1"/>
</dbReference>
<dbReference type="AlphaFoldDB" id="A0A560EIH7"/>
<evidence type="ECO:0000256" key="2">
    <source>
        <dbReference type="RuleBase" id="RU362080"/>
    </source>
</evidence>
<dbReference type="EMBL" id="VITN01000046">
    <property type="protein sequence ID" value="TWB09180.1"/>
    <property type="molecule type" value="Genomic_DNA"/>
</dbReference>
<dbReference type="InterPro" id="IPR036165">
    <property type="entry name" value="YefM-like_sf"/>
</dbReference>
<accession>A0A560EIH7</accession>
<dbReference type="RefSeq" id="WP_145754734.1">
    <property type="nucleotide sequence ID" value="NZ_VITN01000046.1"/>
</dbReference>
<evidence type="ECO:0000313" key="3">
    <source>
        <dbReference type="EMBL" id="TWB09180.1"/>
    </source>
</evidence>
<dbReference type="InterPro" id="IPR006442">
    <property type="entry name" value="Antitoxin_Phd/YefM"/>
</dbReference>
<gene>
    <name evidence="3" type="ORF">FBZ89_14610</name>
</gene>
<comment type="caution">
    <text evidence="3">The sequence shown here is derived from an EMBL/GenBank/DDBJ whole genome shotgun (WGS) entry which is preliminary data.</text>
</comment>
<name>A0A560EIH7_9PROT</name>
<reference evidence="3 4" key="1">
    <citation type="submission" date="2019-06" db="EMBL/GenBank/DDBJ databases">
        <title>Genomic Encyclopedia of Type Strains, Phase IV (KMG-V): Genome sequencing to study the core and pangenomes of soil and plant-associated prokaryotes.</title>
        <authorList>
            <person name="Whitman W."/>
        </authorList>
    </citation>
    <scope>NUCLEOTIDE SEQUENCE [LARGE SCALE GENOMIC DNA]</scope>
    <source>
        <strain evidence="3 4">BR 11880</strain>
    </source>
</reference>
<dbReference type="NCBIfam" id="TIGR01552">
    <property type="entry name" value="phd_fam"/>
    <property type="match status" value="1"/>
</dbReference>
<comment type="similarity">
    <text evidence="1 2">Belongs to the phD/YefM antitoxin family.</text>
</comment>
<dbReference type="Pfam" id="PF02604">
    <property type="entry name" value="PhdYeFM_antitox"/>
    <property type="match status" value="1"/>
</dbReference>
<evidence type="ECO:0000256" key="1">
    <source>
        <dbReference type="ARBA" id="ARBA00009981"/>
    </source>
</evidence>
<proteinExistence type="inferred from homology"/>
<organism evidence="3 4">
    <name type="scientific">Nitrospirillum amazonense</name>
    <dbReference type="NCBI Taxonomy" id="28077"/>
    <lineage>
        <taxon>Bacteria</taxon>
        <taxon>Pseudomonadati</taxon>
        <taxon>Pseudomonadota</taxon>
        <taxon>Alphaproteobacteria</taxon>
        <taxon>Rhodospirillales</taxon>
        <taxon>Azospirillaceae</taxon>
        <taxon>Nitrospirillum</taxon>
    </lineage>
</organism>
<sequence length="74" mass="7757">MSTQVSVAQAKAEFAALVSRAEAGEEIIVTRNGKPVVRLSALTTAPVAYGDLAGLRIADDLSLPDDVVDDFLAR</sequence>